<proteinExistence type="predicted"/>
<evidence type="ECO:0000256" key="1">
    <source>
        <dbReference type="SAM" id="MobiDB-lite"/>
    </source>
</evidence>
<accession>A0A8H7F4T4</accession>
<sequence>MASILPLDDDDDKQAFIASEWIGVGKKYSFGLPGYVQHAKNVAIAIPDHFDSYFPSDNLPVLQFLALPLVKESAAAVSVKVQLWFSEKTPTVDPKVLYTRDVPDSKLLKDLRSMLPQAWLDGAKSISDPRQDSKHALKTIRNNLFSGSRLLVLGNHVASYSHIHQAAHTPGSPLYHRDVEKVDRQDDNAATRLFSSSTLEFLCRDDLRDSMTGVIIYLFVFGDAIDAYQSRSISCEERLQSLLRLRFFIDGWLLFLSKSQYPKSSYTISREALDIIKFIIEGYIGLVFIFRDHLLTSEPLLPWLHSTESCEHTFGQARQIVKDFTYLDFLHMIPKLRVKMRQENLVVAQSIATSKLPANGYTHTYFHTLGLDLFKLSRFPSDSRIQDLATTAMDEADSLLSVLGINPFHLHSIHAPNMFPSIDTWFLDTEIDDTLENYDDDDQELEGARLNHLIHLADNLHRTRLTNEDDDRLLGLTCASLALTAQDTIDAYQIDDTLSTSILALVVDERREVSVVSKQLRLPPVQLDEPSHPLGTGDGQFTIHDFDLSLLCTRRRDHQPEYAKHCARTRDDQKEGSSEESIKQQLIREFHKVLREDESSLGTAAGIDRRNRWTGNPGYTPVAATGNAKNAAAAASKAATKAAAHRSEILRKHNIPVLHLVLSGSITLNRPLKVGDYAFLFVEGGIHVGKIMFFYSKLMGKNSPHALITSSPGPTNISALSNIAIQVYRHFRGQQFSSITQATAIFHTAQFLLLPPQHFLTVLVSKPHTITESGFSLGSDDYTTFGMLRSGITSISRAVKELSKKDTS</sequence>
<comment type="caution">
    <text evidence="2">The sequence shown here is derived from an EMBL/GenBank/DDBJ whole genome shotgun (WGS) entry which is preliminary data.</text>
</comment>
<gene>
    <name evidence="2" type="ORF">Agabi119p4_5195</name>
</gene>
<reference evidence="2 3" key="1">
    <citation type="journal article" name="Sci. Rep.">
        <title>Telomere-to-telomere assembled and centromere annotated genomes of the two main subspecies of the button mushroom Agaricus bisporus reveal especially polymorphic chromosome ends.</title>
        <authorList>
            <person name="Sonnenberg A.S.M."/>
            <person name="Sedaghat-Telgerd N."/>
            <person name="Lavrijssen B."/>
            <person name="Ohm R.A."/>
            <person name="Hendrickx P.M."/>
            <person name="Scholtmeijer K."/>
            <person name="Baars J.J.P."/>
            <person name="van Peer A."/>
        </authorList>
    </citation>
    <scope>NUCLEOTIDE SEQUENCE [LARGE SCALE GENOMIC DNA]</scope>
    <source>
        <strain evidence="2 3">H119_p4</strain>
    </source>
</reference>
<feature type="region of interest" description="Disordered" evidence="1">
    <location>
        <begin position="562"/>
        <end position="583"/>
    </location>
</feature>
<dbReference type="AlphaFoldDB" id="A0A8H7F4T4"/>
<protein>
    <submittedName>
        <fullName evidence="2">Uncharacterized protein</fullName>
    </submittedName>
</protein>
<organism evidence="2 3">
    <name type="scientific">Agaricus bisporus var. burnettii</name>
    <dbReference type="NCBI Taxonomy" id="192524"/>
    <lineage>
        <taxon>Eukaryota</taxon>
        <taxon>Fungi</taxon>
        <taxon>Dikarya</taxon>
        <taxon>Basidiomycota</taxon>
        <taxon>Agaricomycotina</taxon>
        <taxon>Agaricomycetes</taxon>
        <taxon>Agaricomycetidae</taxon>
        <taxon>Agaricales</taxon>
        <taxon>Agaricineae</taxon>
        <taxon>Agaricaceae</taxon>
        <taxon>Agaricus</taxon>
    </lineage>
</organism>
<dbReference type="Proteomes" id="UP000629468">
    <property type="component" value="Unassembled WGS sequence"/>
</dbReference>
<evidence type="ECO:0000313" key="2">
    <source>
        <dbReference type="EMBL" id="KAF7776802.1"/>
    </source>
</evidence>
<name>A0A8H7F4T4_AGABI</name>
<evidence type="ECO:0000313" key="3">
    <source>
        <dbReference type="Proteomes" id="UP000629468"/>
    </source>
</evidence>
<dbReference type="EMBL" id="JABXXO010000006">
    <property type="protein sequence ID" value="KAF7776802.1"/>
    <property type="molecule type" value="Genomic_DNA"/>
</dbReference>